<organism evidence="1 2">
    <name type="scientific">Dibothriocephalus latus</name>
    <name type="common">Fish tapeworm</name>
    <name type="synonym">Diphyllobothrium latum</name>
    <dbReference type="NCBI Taxonomy" id="60516"/>
    <lineage>
        <taxon>Eukaryota</taxon>
        <taxon>Metazoa</taxon>
        <taxon>Spiralia</taxon>
        <taxon>Lophotrochozoa</taxon>
        <taxon>Platyhelminthes</taxon>
        <taxon>Cestoda</taxon>
        <taxon>Eucestoda</taxon>
        <taxon>Diphyllobothriidea</taxon>
        <taxon>Diphyllobothriidae</taxon>
        <taxon>Dibothriocephalus</taxon>
    </lineage>
</organism>
<proteinExistence type="predicted"/>
<name>A0A3P7P5R3_DIBLA</name>
<accession>A0A3P7P5R3</accession>
<evidence type="ECO:0000313" key="1">
    <source>
        <dbReference type="EMBL" id="VDN15709.1"/>
    </source>
</evidence>
<dbReference type="AlphaFoldDB" id="A0A3P7P5R3"/>
<dbReference type="OrthoDB" id="10063282at2759"/>
<keyword evidence="2" id="KW-1185">Reference proteome</keyword>
<dbReference type="GO" id="GO:0016079">
    <property type="term" value="P:synaptic vesicle exocytosis"/>
    <property type="evidence" value="ECO:0007669"/>
    <property type="project" value="InterPro"/>
</dbReference>
<dbReference type="EMBL" id="UYRU01063356">
    <property type="protein sequence ID" value="VDN15709.1"/>
    <property type="molecule type" value="Genomic_DNA"/>
</dbReference>
<gene>
    <name evidence="1" type="ORF">DILT_LOCUS11540</name>
</gene>
<dbReference type="PANTHER" id="PTHR12166">
    <property type="entry name" value="CALCIUM-DEPENDENT SECRETION ACTIVATOR"/>
    <property type="match status" value="1"/>
</dbReference>
<dbReference type="GO" id="GO:1990504">
    <property type="term" value="P:dense core granule exocytosis"/>
    <property type="evidence" value="ECO:0007669"/>
    <property type="project" value="InterPro"/>
</dbReference>
<dbReference type="PANTHER" id="PTHR12166:SF8">
    <property type="entry name" value="CALCIUM-DEPENDENT SECRETION ACTIVATOR"/>
    <property type="match status" value="1"/>
</dbReference>
<dbReference type="Proteomes" id="UP000281553">
    <property type="component" value="Unassembled WGS sequence"/>
</dbReference>
<sequence length="135" mass="15752">MNKDLQITCDEAFYNAVEHFYEIFLKSENVERMVKTGAFSMHDIREVFISSIEQRLARFSEIDGLPKQTVISAWKIKFDQICRGGEGPCPIANRLGSQQLELTNPTREQLYEIFMRILSIKKYEHQILFNACQVN</sequence>
<protein>
    <submittedName>
        <fullName evidence="1">Uncharacterized protein</fullName>
    </submittedName>
</protein>
<evidence type="ECO:0000313" key="2">
    <source>
        <dbReference type="Proteomes" id="UP000281553"/>
    </source>
</evidence>
<dbReference type="GO" id="GO:0098793">
    <property type="term" value="C:presynapse"/>
    <property type="evidence" value="ECO:0007669"/>
    <property type="project" value="GOC"/>
</dbReference>
<reference evidence="1 2" key="1">
    <citation type="submission" date="2018-11" db="EMBL/GenBank/DDBJ databases">
        <authorList>
            <consortium name="Pathogen Informatics"/>
        </authorList>
    </citation>
    <scope>NUCLEOTIDE SEQUENCE [LARGE SCALE GENOMIC DNA]</scope>
</reference>
<dbReference type="InterPro" id="IPR033227">
    <property type="entry name" value="CAPS"/>
</dbReference>